<organism evidence="2 3">
    <name type="scientific">Mycolicibacterium agri</name>
    <name type="common">Mycobacterium agri</name>
    <dbReference type="NCBI Taxonomy" id="36811"/>
    <lineage>
        <taxon>Bacteria</taxon>
        <taxon>Bacillati</taxon>
        <taxon>Actinomycetota</taxon>
        <taxon>Actinomycetes</taxon>
        <taxon>Mycobacteriales</taxon>
        <taxon>Mycobacteriaceae</taxon>
        <taxon>Mycolicibacterium</taxon>
    </lineage>
</organism>
<dbReference type="PANTHER" id="PTHR48207">
    <property type="entry name" value="SUCCINATE--HYDROXYMETHYLGLUTARATE COA-TRANSFERASE"/>
    <property type="match status" value="1"/>
</dbReference>
<name>A0A2A7NA32_MYCAG</name>
<dbReference type="AlphaFoldDB" id="A0A2A7NA32"/>
<dbReference type="InterPro" id="IPR023606">
    <property type="entry name" value="CoA-Trfase_III_dom_1_sf"/>
</dbReference>
<dbReference type="Gene3D" id="3.30.1540.10">
    <property type="entry name" value="formyl-coa transferase, domain 3"/>
    <property type="match status" value="1"/>
</dbReference>
<dbReference type="PANTHER" id="PTHR48207:SF3">
    <property type="entry name" value="SUCCINATE--HYDROXYMETHYLGLUTARATE COA-TRANSFERASE"/>
    <property type="match status" value="1"/>
</dbReference>
<dbReference type="Pfam" id="PF02515">
    <property type="entry name" value="CoA_transf_3"/>
    <property type="match status" value="1"/>
</dbReference>
<accession>A0A2A7NA32</accession>
<dbReference type="GO" id="GO:0008410">
    <property type="term" value="F:CoA-transferase activity"/>
    <property type="evidence" value="ECO:0007669"/>
    <property type="project" value="TreeGrafter"/>
</dbReference>
<keyword evidence="3" id="KW-1185">Reference proteome</keyword>
<dbReference type="InterPro" id="IPR050483">
    <property type="entry name" value="CoA-transferase_III_domain"/>
</dbReference>
<dbReference type="Gene3D" id="3.40.50.10540">
    <property type="entry name" value="Crotonobetainyl-coa:carnitine coa-transferase, domain 1"/>
    <property type="match status" value="1"/>
</dbReference>
<evidence type="ECO:0008006" key="4">
    <source>
        <dbReference type="Google" id="ProtNLM"/>
    </source>
</evidence>
<sequence length="414" mass="45401">MRGDLMIAQGPLNSIRVLDFTERMQGPYATQMLADMGADVVKVERRVAITPDGRVDDRYGANGRYGRDQDDSTIYAAGFLANNRNKRSLTVDLKTAAGQAMIHRLIPKFDIVYENFRPGVMERLDLGYERCRELNPKIIYVSATGYGPNGPHAQKPGQDVLIEARTGWGEINSVDGKPVPVATAIADTLGAMNGAFGTVCAIVHALRTGEGQRVRTSLYESAIAGMAEWGFHYLNSPQGAPRRPRPGHASPYTPPPYGFYATKDGHIALSSGRQIGKLSRILGIDDLSQDDRFATYWARYENREEFAAIIEKALSAKTTAEWVELMEAEDMFVAPVNTMDEAFADPAVAHAEMVVELDTPAGPLKFFGVPYKLDRTPASVRTPPPLHGEHTDQVLAEAGFTEDEIAELRSSQAI</sequence>
<dbReference type="SUPFAM" id="SSF89796">
    <property type="entry name" value="CoA-transferase family III (CaiB/BaiF)"/>
    <property type="match status" value="1"/>
</dbReference>
<dbReference type="EMBL" id="PDCP01000009">
    <property type="protein sequence ID" value="PEG40679.1"/>
    <property type="molecule type" value="Genomic_DNA"/>
</dbReference>
<evidence type="ECO:0000256" key="1">
    <source>
        <dbReference type="ARBA" id="ARBA00022679"/>
    </source>
</evidence>
<evidence type="ECO:0000313" key="2">
    <source>
        <dbReference type="EMBL" id="PEG40679.1"/>
    </source>
</evidence>
<dbReference type="InterPro" id="IPR044855">
    <property type="entry name" value="CoA-Trfase_III_dom3_sf"/>
</dbReference>
<gene>
    <name evidence="2" type="ORF">CQY20_07050</name>
</gene>
<dbReference type="OrthoDB" id="9797653at2"/>
<proteinExistence type="predicted"/>
<protein>
    <recommendedName>
        <fullName evidence="4">CoA transferase</fullName>
    </recommendedName>
</protein>
<dbReference type="InterPro" id="IPR003673">
    <property type="entry name" value="CoA-Trfase_fam_III"/>
</dbReference>
<dbReference type="Proteomes" id="UP000220914">
    <property type="component" value="Unassembled WGS sequence"/>
</dbReference>
<evidence type="ECO:0000313" key="3">
    <source>
        <dbReference type="Proteomes" id="UP000220914"/>
    </source>
</evidence>
<comment type="caution">
    <text evidence="2">The sequence shown here is derived from an EMBL/GenBank/DDBJ whole genome shotgun (WGS) entry which is preliminary data.</text>
</comment>
<reference evidence="2 3" key="1">
    <citation type="submission" date="2017-10" db="EMBL/GenBank/DDBJ databases">
        <title>The new phylogeny of genus Mycobacterium.</title>
        <authorList>
            <person name="Tortoli E."/>
            <person name="Trovato A."/>
            <person name="Cirillo D.M."/>
        </authorList>
    </citation>
    <scope>NUCLEOTIDE SEQUENCE [LARGE SCALE GENOMIC DNA]</scope>
    <source>
        <strain evidence="2 3">CCUG37673</strain>
    </source>
</reference>
<keyword evidence="1" id="KW-0808">Transferase</keyword>